<keyword evidence="2" id="KW-1185">Reference proteome</keyword>
<gene>
    <name evidence="1" type="ORF">Rumeso_00699</name>
</gene>
<comment type="caution">
    <text evidence="1">The sequence shown here is derived from an EMBL/GenBank/DDBJ whole genome shotgun (WGS) entry which is preliminary data.</text>
</comment>
<name>A0A017HTL7_9RHOB</name>
<organism evidence="1 2">
    <name type="scientific">Rubellimicrobium mesophilum DSM 19309</name>
    <dbReference type="NCBI Taxonomy" id="442562"/>
    <lineage>
        <taxon>Bacteria</taxon>
        <taxon>Pseudomonadati</taxon>
        <taxon>Pseudomonadota</taxon>
        <taxon>Alphaproteobacteria</taxon>
        <taxon>Rhodobacterales</taxon>
        <taxon>Roseobacteraceae</taxon>
        <taxon>Rubellimicrobium</taxon>
    </lineage>
</organism>
<evidence type="ECO:0000313" key="2">
    <source>
        <dbReference type="Proteomes" id="UP000019666"/>
    </source>
</evidence>
<dbReference type="HOGENOM" id="CLU_3188591_0_0_5"/>
<dbReference type="AlphaFoldDB" id="A0A017HTL7"/>
<dbReference type="Proteomes" id="UP000019666">
    <property type="component" value="Unassembled WGS sequence"/>
</dbReference>
<accession>A0A017HTL7</accession>
<evidence type="ECO:0000313" key="1">
    <source>
        <dbReference type="EMBL" id="EYD77741.1"/>
    </source>
</evidence>
<proteinExistence type="predicted"/>
<protein>
    <submittedName>
        <fullName evidence="1">Uncharacterized protein</fullName>
    </submittedName>
</protein>
<dbReference type="EMBL" id="AOSK01000023">
    <property type="protein sequence ID" value="EYD77741.1"/>
    <property type="molecule type" value="Genomic_DNA"/>
</dbReference>
<sequence>MTELLSYLEDMNAKLEVRLGLWPEGRSLVYPHRADRDLSRPAPGAI</sequence>
<reference evidence="1 2" key="1">
    <citation type="submission" date="2013-02" db="EMBL/GenBank/DDBJ databases">
        <authorList>
            <person name="Fiebig A."/>
            <person name="Goeker M."/>
            <person name="Klenk H.-P.P."/>
        </authorList>
    </citation>
    <scope>NUCLEOTIDE SEQUENCE [LARGE SCALE GENOMIC DNA]</scope>
    <source>
        <strain evidence="1 2">DSM 19309</strain>
    </source>
</reference>